<dbReference type="InterPro" id="IPR044880">
    <property type="entry name" value="NCX_ion-bd_dom_sf"/>
</dbReference>
<keyword evidence="3" id="KW-0050">Antiport</keyword>
<feature type="transmembrane region" description="Helical" evidence="8">
    <location>
        <begin position="412"/>
        <end position="432"/>
    </location>
</feature>
<evidence type="ECO:0000256" key="3">
    <source>
        <dbReference type="ARBA" id="ARBA00022449"/>
    </source>
</evidence>
<dbReference type="Proteomes" id="UP000830671">
    <property type="component" value="Chromosome 6"/>
</dbReference>
<evidence type="ECO:0000256" key="4">
    <source>
        <dbReference type="ARBA" id="ARBA00022692"/>
    </source>
</evidence>
<keyword evidence="11" id="KW-1185">Reference proteome</keyword>
<dbReference type="EMBL" id="CP019478">
    <property type="protein sequence ID" value="UQC86011.1"/>
    <property type="molecule type" value="Genomic_DNA"/>
</dbReference>
<reference evidence="10" key="1">
    <citation type="journal article" date="2021" name="Mol. Plant Microbe Interact.">
        <title>Complete Genome Sequence of the Plant-Pathogenic Fungus Colletotrichum lupini.</title>
        <authorList>
            <person name="Baroncelli R."/>
            <person name="Pensec F."/>
            <person name="Da Lio D."/>
            <person name="Boufleur T."/>
            <person name="Vicente I."/>
            <person name="Sarrocco S."/>
            <person name="Picot A."/>
            <person name="Baraldi E."/>
            <person name="Sukno S."/>
            <person name="Thon M."/>
            <person name="Le Floch G."/>
        </authorList>
    </citation>
    <scope>NUCLEOTIDE SEQUENCE</scope>
    <source>
        <strain evidence="10">IMI 504893</strain>
    </source>
</reference>
<comment type="similarity">
    <text evidence="2">Belongs to the Ca(2+):cation antiporter (CaCA) (TC 2.A.19) family. SLC24A subfamily.</text>
</comment>
<evidence type="ECO:0000256" key="6">
    <source>
        <dbReference type="ARBA" id="ARBA00023136"/>
    </source>
</evidence>
<comment type="subcellular location">
    <subcellularLocation>
        <location evidence="1">Membrane</location>
        <topology evidence="1">Multi-pass membrane protein</topology>
    </subcellularLocation>
</comment>
<evidence type="ECO:0000259" key="9">
    <source>
        <dbReference type="Pfam" id="PF01699"/>
    </source>
</evidence>
<proteinExistence type="inferred from homology"/>
<dbReference type="GO" id="GO:0008273">
    <property type="term" value="F:calcium, potassium:sodium antiporter activity"/>
    <property type="evidence" value="ECO:0007669"/>
    <property type="project" value="TreeGrafter"/>
</dbReference>
<keyword evidence="5 8" id="KW-1133">Transmembrane helix</keyword>
<feature type="region of interest" description="Disordered" evidence="7">
    <location>
        <begin position="220"/>
        <end position="270"/>
    </location>
</feature>
<gene>
    <name evidence="10" type="ORF">CLUP02_11510</name>
</gene>
<feature type="domain" description="Sodium/calcium exchanger membrane region" evidence="9">
    <location>
        <begin position="66"/>
        <end position="205"/>
    </location>
</feature>
<feature type="compositionally biased region" description="Low complexity" evidence="7">
    <location>
        <begin position="233"/>
        <end position="244"/>
    </location>
</feature>
<feature type="domain" description="Sodium/calcium exchanger membrane region" evidence="9">
    <location>
        <begin position="286"/>
        <end position="427"/>
    </location>
</feature>
<evidence type="ECO:0000313" key="10">
    <source>
        <dbReference type="EMBL" id="UQC86011.1"/>
    </source>
</evidence>
<evidence type="ECO:0000313" key="11">
    <source>
        <dbReference type="Proteomes" id="UP000830671"/>
    </source>
</evidence>
<evidence type="ECO:0000256" key="1">
    <source>
        <dbReference type="ARBA" id="ARBA00004141"/>
    </source>
</evidence>
<dbReference type="InterPro" id="IPR004481">
    <property type="entry name" value="K/Na/Ca-exchanger"/>
</dbReference>
<keyword evidence="3" id="KW-0813">Transport</keyword>
<feature type="transmembrane region" description="Helical" evidence="8">
    <location>
        <begin position="61"/>
        <end position="80"/>
    </location>
</feature>
<dbReference type="AlphaFoldDB" id="A0A9Q8SYQ5"/>
<dbReference type="PANTHER" id="PTHR10846">
    <property type="entry name" value="SODIUM/POTASSIUM/CALCIUM EXCHANGER"/>
    <property type="match status" value="1"/>
</dbReference>
<dbReference type="RefSeq" id="XP_049147623.1">
    <property type="nucleotide sequence ID" value="XM_049290478.1"/>
</dbReference>
<dbReference type="GeneID" id="73345488"/>
<organism evidence="10 11">
    <name type="scientific">Colletotrichum lupini</name>
    <dbReference type="NCBI Taxonomy" id="145971"/>
    <lineage>
        <taxon>Eukaryota</taxon>
        <taxon>Fungi</taxon>
        <taxon>Dikarya</taxon>
        <taxon>Ascomycota</taxon>
        <taxon>Pezizomycotina</taxon>
        <taxon>Sordariomycetes</taxon>
        <taxon>Hypocreomycetidae</taxon>
        <taxon>Glomerellales</taxon>
        <taxon>Glomerellaceae</taxon>
        <taxon>Colletotrichum</taxon>
        <taxon>Colletotrichum acutatum species complex</taxon>
    </lineage>
</organism>
<dbReference type="GO" id="GO:0005886">
    <property type="term" value="C:plasma membrane"/>
    <property type="evidence" value="ECO:0007669"/>
    <property type="project" value="TreeGrafter"/>
</dbReference>
<dbReference type="GO" id="GO:0005262">
    <property type="term" value="F:calcium channel activity"/>
    <property type="evidence" value="ECO:0007669"/>
    <property type="project" value="TreeGrafter"/>
</dbReference>
<feature type="transmembrane region" description="Helical" evidence="8">
    <location>
        <begin position="351"/>
        <end position="372"/>
    </location>
</feature>
<dbReference type="Gene3D" id="1.20.1420.30">
    <property type="entry name" value="NCX, central ion-binding region"/>
    <property type="match status" value="2"/>
</dbReference>
<sequence length="438" mass="45928">MPGESTSSDESVPPFIPSSAETFTSSYFSTSSPVLKHGSIAAIPNSISSSHGVFEMSINGVVAYNVAVFVSTLFLLEAGADKFVDNTAIVARRTGIPDTLIALITAGAEWEELAVVVSALAQGRASLALGNIVGSAISNILGAFSLGLIFRKQGDAVEFDRSARIYSLLLLVITTAVIPITYLPRTLLWRVTGIVLVVVFVVYLLSIGWAISRGTLIAPEGSDSDSSSDGDDTSSSSSDSSISSRRNSRAPASQPVPETNDTDGERQPLLRPSDRFLRRRRGLTYHIAYLFAGFLAICLSGYILSHAATNIADALGASEVLFGIVVLAIGTTLPEKFIAVLSGQRGHGGILVANTVGSNVFLLTLCLGIVMVGTEGALGSAGSVSGAELAVLWGSTALFTGSMWLNRTIQRVVGGIMLIGYVGFIVAEFTVLRRSGDL</sequence>
<feature type="transmembrane region" description="Helical" evidence="8">
    <location>
        <begin position="384"/>
        <end position="405"/>
    </location>
</feature>
<dbReference type="GO" id="GO:0006874">
    <property type="term" value="P:intracellular calcium ion homeostasis"/>
    <property type="evidence" value="ECO:0007669"/>
    <property type="project" value="TreeGrafter"/>
</dbReference>
<dbReference type="KEGG" id="clup:CLUP02_11510"/>
<feature type="transmembrane region" description="Helical" evidence="8">
    <location>
        <begin position="188"/>
        <end position="211"/>
    </location>
</feature>
<feature type="transmembrane region" description="Helical" evidence="8">
    <location>
        <begin position="127"/>
        <end position="151"/>
    </location>
</feature>
<name>A0A9Q8SYQ5_9PEZI</name>
<dbReference type="InterPro" id="IPR004837">
    <property type="entry name" value="NaCa_Exmemb"/>
</dbReference>
<evidence type="ECO:0000256" key="7">
    <source>
        <dbReference type="SAM" id="MobiDB-lite"/>
    </source>
</evidence>
<feature type="transmembrane region" description="Helical" evidence="8">
    <location>
        <begin position="283"/>
        <end position="305"/>
    </location>
</feature>
<evidence type="ECO:0000256" key="8">
    <source>
        <dbReference type="SAM" id="Phobius"/>
    </source>
</evidence>
<dbReference type="PANTHER" id="PTHR10846:SF8">
    <property type="entry name" value="INNER MEMBRANE PROTEIN YRBG"/>
    <property type="match status" value="1"/>
</dbReference>
<evidence type="ECO:0000256" key="5">
    <source>
        <dbReference type="ARBA" id="ARBA00022989"/>
    </source>
</evidence>
<keyword evidence="4 8" id="KW-0812">Transmembrane</keyword>
<evidence type="ECO:0000256" key="2">
    <source>
        <dbReference type="ARBA" id="ARBA00005364"/>
    </source>
</evidence>
<dbReference type="Pfam" id="PF01699">
    <property type="entry name" value="Na_Ca_ex"/>
    <property type="match status" value="2"/>
</dbReference>
<protein>
    <recommendedName>
        <fullName evidence="9">Sodium/calcium exchanger membrane region domain-containing protein</fullName>
    </recommendedName>
</protein>
<accession>A0A9Q8SYQ5</accession>
<keyword evidence="6 8" id="KW-0472">Membrane</keyword>
<feature type="transmembrane region" description="Helical" evidence="8">
    <location>
        <begin position="163"/>
        <end position="182"/>
    </location>
</feature>
<feature type="compositionally biased region" description="Acidic residues" evidence="7">
    <location>
        <begin position="222"/>
        <end position="232"/>
    </location>
</feature>